<dbReference type="Gene3D" id="2.40.128.20">
    <property type="match status" value="1"/>
</dbReference>
<keyword evidence="1" id="KW-0732">Signal</keyword>
<dbReference type="SUPFAM" id="SSF50814">
    <property type="entry name" value="Lipocalins"/>
    <property type="match status" value="1"/>
</dbReference>
<proteinExistence type="predicted"/>
<dbReference type="EMBL" id="VIIS01000912">
    <property type="protein sequence ID" value="KAF0303822.1"/>
    <property type="molecule type" value="Genomic_DNA"/>
</dbReference>
<name>A0A6A4WMG4_AMPAM</name>
<evidence type="ECO:0000313" key="3">
    <source>
        <dbReference type="Proteomes" id="UP000440578"/>
    </source>
</evidence>
<sequence length="229" mass="24978">MLLPTLLLGCFLLVTDVTGHKYSTSKCPNPNPVKNFDESQILGKWRVEYAVKTTSTCFDMDFRKEGSQLMVYETKEPAAPEKLSLDVKYGSVGTLASTAQAGYYQASFSTSVISGRFVVLDTDYKTYMVVFHCMQMSILGSRRAVYVLSRDGAEITDERLKQVRARLPELDVEAGLLAKVSHEQCTTAEAADVDLTGSVNVKDVLKAAKKVVTVGGGILELVQVFGALG</sequence>
<feature type="chain" id="PRO_5036168148" evidence="1">
    <location>
        <begin position="20"/>
        <end position="229"/>
    </location>
</feature>
<dbReference type="PANTHER" id="PTHR10612">
    <property type="entry name" value="APOLIPOPROTEIN D"/>
    <property type="match status" value="1"/>
</dbReference>
<dbReference type="GO" id="GO:0000302">
    <property type="term" value="P:response to reactive oxygen species"/>
    <property type="evidence" value="ECO:0007669"/>
    <property type="project" value="TreeGrafter"/>
</dbReference>
<evidence type="ECO:0000313" key="2">
    <source>
        <dbReference type="EMBL" id="KAF0303822.1"/>
    </source>
</evidence>
<feature type="signal peptide" evidence="1">
    <location>
        <begin position="1"/>
        <end position="19"/>
    </location>
</feature>
<gene>
    <name evidence="2" type="primary">APOD_11</name>
    <name evidence="2" type="ORF">FJT64_024244</name>
</gene>
<dbReference type="Proteomes" id="UP000440578">
    <property type="component" value="Unassembled WGS sequence"/>
</dbReference>
<dbReference type="GO" id="GO:0006629">
    <property type="term" value="P:lipid metabolic process"/>
    <property type="evidence" value="ECO:0007669"/>
    <property type="project" value="TreeGrafter"/>
</dbReference>
<reference evidence="2 3" key="1">
    <citation type="submission" date="2019-07" db="EMBL/GenBank/DDBJ databases">
        <title>Draft genome assembly of a fouling barnacle, Amphibalanus amphitrite (Darwin, 1854): The first reference genome for Thecostraca.</title>
        <authorList>
            <person name="Kim W."/>
        </authorList>
    </citation>
    <scope>NUCLEOTIDE SEQUENCE [LARGE SCALE GENOMIC DNA]</scope>
    <source>
        <strain evidence="2">SNU_AA5</strain>
        <tissue evidence="2">Soma without cirri and trophi</tissue>
    </source>
</reference>
<dbReference type="AlphaFoldDB" id="A0A6A4WMG4"/>
<keyword evidence="3" id="KW-1185">Reference proteome</keyword>
<accession>A0A6A4WMG4</accession>
<dbReference type="GO" id="GO:0005737">
    <property type="term" value="C:cytoplasm"/>
    <property type="evidence" value="ECO:0007669"/>
    <property type="project" value="TreeGrafter"/>
</dbReference>
<dbReference type="EMBL" id="VIIS01000912">
    <property type="protein sequence ID" value="KAF0303823.1"/>
    <property type="molecule type" value="Genomic_DNA"/>
</dbReference>
<comment type="caution">
    <text evidence="2">The sequence shown here is derived from an EMBL/GenBank/DDBJ whole genome shotgun (WGS) entry which is preliminary data.</text>
</comment>
<dbReference type="InterPro" id="IPR012674">
    <property type="entry name" value="Calycin"/>
</dbReference>
<dbReference type="PANTHER" id="PTHR10612:SF34">
    <property type="entry name" value="APOLIPOPROTEIN D"/>
    <property type="match status" value="1"/>
</dbReference>
<organism evidence="2 3">
    <name type="scientific">Amphibalanus amphitrite</name>
    <name type="common">Striped barnacle</name>
    <name type="synonym">Balanus amphitrite</name>
    <dbReference type="NCBI Taxonomy" id="1232801"/>
    <lineage>
        <taxon>Eukaryota</taxon>
        <taxon>Metazoa</taxon>
        <taxon>Ecdysozoa</taxon>
        <taxon>Arthropoda</taxon>
        <taxon>Crustacea</taxon>
        <taxon>Multicrustacea</taxon>
        <taxon>Cirripedia</taxon>
        <taxon>Thoracica</taxon>
        <taxon>Thoracicalcarea</taxon>
        <taxon>Balanomorpha</taxon>
        <taxon>Balanoidea</taxon>
        <taxon>Balanidae</taxon>
        <taxon>Amphibalaninae</taxon>
        <taxon>Amphibalanus</taxon>
    </lineage>
</organism>
<keyword evidence="2" id="KW-0449">Lipoprotein</keyword>
<evidence type="ECO:0000256" key="1">
    <source>
        <dbReference type="SAM" id="SignalP"/>
    </source>
</evidence>
<protein>
    <submittedName>
        <fullName evidence="2">Apolipoprotein D</fullName>
    </submittedName>
</protein>
<dbReference type="OrthoDB" id="6359662at2759"/>